<dbReference type="GO" id="GO:0005886">
    <property type="term" value="C:plasma membrane"/>
    <property type="evidence" value="ECO:0007669"/>
    <property type="project" value="UniProtKB-SubCell"/>
</dbReference>
<dbReference type="PANTHER" id="PTHR43163">
    <property type="entry name" value="DIPEPTIDE TRANSPORT SYSTEM PERMEASE PROTEIN DPPB-RELATED"/>
    <property type="match status" value="1"/>
</dbReference>
<dbReference type="RefSeq" id="WP_031575338.1">
    <property type="nucleotide sequence ID" value="NZ_DAMANS010000023.1"/>
</dbReference>
<evidence type="ECO:0000256" key="1">
    <source>
        <dbReference type="ARBA" id="ARBA00004651"/>
    </source>
</evidence>
<dbReference type="InterPro" id="IPR045621">
    <property type="entry name" value="BPD_transp_1_N"/>
</dbReference>
<dbReference type="PANTHER" id="PTHR43163:SF6">
    <property type="entry name" value="DIPEPTIDE TRANSPORT SYSTEM PERMEASE PROTEIN DPPB-RELATED"/>
    <property type="match status" value="1"/>
</dbReference>
<evidence type="ECO:0000256" key="2">
    <source>
        <dbReference type="ARBA" id="ARBA00022448"/>
    </source>
</evidence>
<evidence type="ECO:0000259" key="8">
    <source>
        <dbReference type="PROSITE" id="PS50928"/>
    </source>
</evidence>
<evidence type="ECO:0000256" key="4">
    <source>
        <dbReference type="ARBA" id="ARBA00022692"/>
    </source>
</evidence>
<comment type="subcellular location">
    <subcellularLocation>
        <location evidence="1 7">Cell membrane</location>
        <topology evidence="1 7">Multi-pass membrane protein</topology>
    </subcellularLocation>
</comment>
<evidence type="ECO:0000256" key="3">
    <source>
        <dbReference type="ARBA" id="ARBA00022475"/>
    </source>
</evidence>
<proteinExistence type="inferred from homology"/>
<keyword evidence="5 7" id="KW-1133">Transmembrane helix</keyword>
<dbReference type="SUPFAM" id="SSF161098">
    <property type="entry name" value="MetI-like"/>
    <property type="match status" value="1"/>
</dbReference>
<feature type="domain" description="ABC transmembrane type-1" evidence="8">
    <location>
        <begin position="93"/>
        <end position="289"/>
    </location>
</feature>
<dbReference type="Pfam" id="PF00528">
    <property type="entry name" value="BPD_transp_1"/>
    <property type="match status" value="1"/>
</dbReference>
<dbReference type="Gene3D" id="1.10.3720.10">
    <property type="entry name" value="MetI-like"/>
    <property type="match status" value="1"/>
</dbReference>
<comment type="similarity">
    <text evidence="7">Belongs to the binding-protein-dependent transport system permease family.</text>
</comment>
<name>A0A1G8LL68_9CLOT</name>
<feature type="transmembrane region" description="Helical" evidence="7">
    <location>
        <begin position="129"/>
        <end position="155"/>
    </location>
</feature>
<dbReference type="CDD" id="cd06261">
    <property type="entry name" value="TM_PBP2"/>
    <property type="match status" value="1"/>
</dbReference>
<dbReference type="Proteomes" id="UP000183255">
    <property type="component" value="Unassembled WGS sequence"/>
</dbReference>
<gene>
    <name evidence="9" type="ORF">SAMN05421804_103113</name>
</gene>
<feature type="transmembrane region" description="Helical" evidence="7">
    <location>
        <begin position="224"/>
        <end position="250"/>
    </location>
</feature>
<evidence type="ECO:0000313" key="10">
    <source>
        <dbReference type="Proteomes" id="UP000183255"/>
    </source>
</evidence>
<evidence type="ECO:0000313" key="9">
    <source>
        <dbReference type="EMBL" id="SDI56416.1"/>
    </source>
</evidence>
<dbReference type="EMBL" id="FNDZ01000003">
    <property type="protein sequence ID" value="SDI56416.1"/>
    <property type="molecule type" value="Genomic_DNA"/>
</dbReference>
<dbReference type="AlphaFoldDB" id="A0A1G8LL68"/>
<dbReference type="GO" id="GO:0055085">
    <property type="term" value="P:transmembrane transport"/>
    <property type="evidence" value="ECO:0007669"/>
    <property type="project" value="InterPro"/>
</dbReference>
<feature type="transmembrane region" description="Helical" evidence="7">
    <location>
        <begin position="9"/>
        <end position="30"/>
    </location>
</feature>
<reference evidence="9 10" key="1">
    <citation type="submission" date="2016-10" db="EMBL/GenBank/DDBJ databases">
        <authorList>
            <person name="de Groot N.N."/>
        </authorList>
    </citation>
    <scope>NUCLEOTIDE SEQUENCE [LARGE SCALE GENOMIC DNA]</scope>
    <source>
        <strain evidence="9 10">CGMCC 1.5058</strain>
    </source>
</reference>
<protein>
    <submittedName>
        <fullName evidence="9">Oligopeptide transport system permease protein</fullName>
    </submittedName>
</protein>
<dbReference type="InterPro" id="IPR035906">
    <property type="entry name" value="MetI-like_sf"/>
</dbReference>
<feature type="transmembrane region" description="Helical" evidence="7">
    <location>
        <begin position="270"/>
        <end position="293"/>
    </location>
</feature>
<keyword evidence="2 7" id="KW-0813">Transport</keyword>
<dbReference type="PROSITE" id="PS50928">
    <property type="entry name" value="ABC_TM1"/>
    <property type="match status" value="1"/>
</dbReference>
<feature type="transmembrane region" description="Helical" evidence="7">
    <location>
        <begin position="167"/>
        <end position="185"/>
    </location>
</feature>
<evidence type="ECO:0000256" key="6">
    <source>
        <dbReference type="ARBA" id="ARBA00023136"/>
    </source>
</evidence>
<evidence type="ECO:0000256" key="7">
    <source>
        <dbReference type="RuleBase" id="RU363032"/>
    </source>
</evidence>
<accession>A0A1G8LL68</accession>
<dbReference type="Pfam" id="PF19300">
    <property type="entry name" value="BPD_transp_1_N"/>
    <property type="match status" value="1"/>
</dbReference>
<keyword evidence="3" id="KW-1003">Cell membrane</keyword>
<keyword evidence="6 7" id="KW-0472">Membrane</keyword>
<evidence type="ECO:0000256" key="5">
    <source>
        <dbReference type="ARBA" id="ARBA00022989"/>
    </source>
</evidence>
<sequence>MLRYVVKRVGLAALTVFIITAITFFTMNAIPGGPFSKEKAPSEAVKAVLEARFNLDKSVPEQYILYLGNILQGDFGVSIKTGRDIALTITESFAISARLGGMAVVVALSVGLVMGSLAALTRNKLPDRLIIFFSTLSTAVPSFVLATLLLLVFSIQLGWIQVWSAESTNYILPVIALSLYPMAYITRLTKSSMLDALGQDYIRTAKAKGVSQWKIIFKHALRNALIPIVTYVGPMTAYILTGSLVVESVFTIGGLGSKFVSGITNRDYPMIMATTIFLATLMVIANLISDLVYKLVDPRISFD</sequence>
<dbReference type="InterPro" id="IPR000515">
    <property type="entry name" value="MetI-like"/>
</dbReference>
<keyword evidence="4 7" id="KW-0812">Transmembrane</keyword>
<feature type="transmembrane region" description="Helical" evidence="7">
    <location>
        <begin position="99"/>
        <end position="120"/>
    </location>
</feature>
<organism evidence="9 10">
    <name type="scientific">Proteiniclasticum ruminis</name>
    <dbReference type="NCBI Taxonomy" id="398199"/>
    <lineage>
        <taxon>Bacteria</taxon>
        <taxon>Bacillati</taxon>
        <taxon>Bacillota</taxon>
        <taxon>Clostridia</taxon>
        <taxon>Eubacteriales</taxon>
        <taxon>Clostridiaceae</taxon>
        <taxon>Proteiniclasticum</taxon>
    </lineage>
</organism>